<protein>
    <submittedName>
        <fullName evidence="2">Uncharacterized protein</fullName>
    </submittedName>
</protein>
<evidence type="ECO:0000313" key="3">
    <source>
        <dbReference type="Proteomes" id="UP000017836"/>
    </source>
</evidence>
<evidence type="ECO:0000256" key="1">
    <source>
        <dbReference type="SAM" id="MobiDB-lite"/>
    </source>
</evidence>
<sequence length="154" mass="16740">MWVSIMISMKFIYCSAKKSLSAAQTEAPLALQFLGLRLIQNSKLKTQAPKLRNLLNLLAGPSHLASCEKVACIRPSQNSKLKILSYEVKKPQKEGRKASKPVQRPLVSELAPEKAAKQASQAARPTSKEGSQVPKSSTILEVSELSRALASEIA</sequence>
<dbReference type="EMBL" id="KI395020">
    <property type="protein sequence ID" value="ERM99379.1"/>
    <property type="molecule type" value="Genomic_DNA"/>
</dbReference>
<reference evidence="3" key="1">
    <citation type="journal article" date="2013" name="Science">
        <title>The Amborella genome and the evolution of flowering plants.</title>
        <authorList>
            <consortium name="Amborella Genome Project"/>
        </authorList>
    </citation>
    <scope>NUCLEOTIDE SEQUENCE [LARGE SCALE GENOMIC DNA]</scope>
</reference>
<gene>
    <name evidence="2" type="ORF">AMTR_s00235p00024280</name>
</gene>
<dbReference type="Gramene" id="ERM99379">
    <property type="protein sequence ID" value="ERM99379"/>
    <property type="gene ID" value="AMTR_s00235p00024280"/>
</dbReference>
<keyword evidence="3" id="KW-1185">Reference proteome</keyword>
<name>W1NXG9_AMBTC</name>
<organism evidence="2 3">
    <name type="scientific">Amborella trichopoda</name>
    <dbReference type="NCBI Taxonomy" id="13333"/>
    <lineage>
        <taxon>Eukaryota</taxon>
        <taxon>Viridiplantae</taxon>
        <taxon>Streptophyta</taxon>
        <taxon>Embryophyta</taxon>
        <taxon>Tracheophyta</taxon>
        <taxon>Spermatophyta</taxon>
        <taxon>Magnoliopsida</taxon>
        <taxon>Amborellales</taxon>
        <taxon>Amborellaceae</taxon>
        <taxon>Amborella</taxon>
    </lineage>
</organism>
<feature type="region of interest" description="Disordered" evidence="1">
    <location>
        <begin position="91"/>
        <end position="137"/>
    </location>
</feature>
<feature type="compositionally biased region" description="Polar residues" evidence="1">
    <location>
        <begin position="118"/>
        <end position="137"/>
    </location>
</feature>
<dbReference type="Proteomes" id="UP000017836">
    <property type="component" value="Unassembled WGS sequence"/>
</dbReference>
<proteinExistence type="predicted"/>
<dbReference type="AlphaFoldDB" id="W1NXG9"/>
<dbReference type="HOGENOM" id="CLU_1706661_0_0_1"/>
<accession>W1NXG9</accession>
<evidence type="ECO:0000313" key="2">
    <source>
        <dbReference type="EMBL" id="ERM99379.1"/>
    </source>
</evidence>